<dbReference type="InterPro" id="IPR043504">
    <property type="entry name" value="Peptidase_S1_PA_chymotrypsin"/>
</dbReference>
<dbReference type="EMBL" id="BARW01026516">
    <property type="protein sequence ID" value="GAJ06299.1"/>
    <property type="molecule type" value="Genomic_DNA"/>
</dbReference>
<protein>
    <recommendedName>
        <fullName evidence="2">Peptidase S1 domain-containing protein</fullName>
    </recommendedName>
</protein>
<evidence type="ECO:0008006" key="2">
    <source>
        <dbReference type="Google" id="ProtNLM"/>
    </source>
</evidence>
<accession>X1TM03</accession>
<reference evidence="1" key="1">
    <citation type="journal article" date="2014" name="Front. Microbiol.">
        <title>High frequency of phylogenetically diverse reductive dehalogenase-homologous genes in deep subseafloor sedimentary metagenomes.</title>
        <authorList>
            <person name="Kawai M."/>
            <person name="Futagami T."/>
            <person name="Toyoda A."/>
            <person name="Takaki Y."/>
            <person name="Nishi S."/>
            <person name="Hori S."/>
            <person name="Arai W."/>
            <person name="Tsubouchi T."/>
            <person name="Morono Y."/>
            <person name="Uchiyama I."/>
            <person name="Ito T."/>
            <person name="Fujiyama A."/>
            <person name="Inagaki F."/>
            <person name="Takami H."/>
        </authorList>
    </citation>
    <scope>NUCLEOTIDE SEQUENCE</scope>
    <source>
        <strain evidence="1">Expedition CK06-06</strain>
    </source>
</reference>
<dbReference type="SUPFAM" id="SSF50494">
    <property type="entry name" value="Trypsin-like serine proteases"/>
    <property type="match status" value="1"/>
</dbReference>
<feature type="non-terminal residue" evidence="1">
    <location>
        <position position="259"/>
    </location>
</feature>
<dbReference type="AlphaFoldDB" id="X1TM03"/>
<organism evidence="1">
    <name type="scientific">marine sediment metagenome</name>
    <dbReference type="NCBI Taxonomy" id="412755"/>
    <lineage>
        <taxon>unclassified sequences</taxon>
        <taxon>metagenomes</taxon>
        <taxon>ecological metagenomes</taxon>
    </lineage>
</organism>
<dbReference type="Gene3D" id="2.40.10.10">
    <property type="entry name" value="Trypsin-like serine proteases"/>
    <property type="match status" value="1"/>
</dbReference>
<feature type="non-terminal residue" evidence="1">
    <location>
        <position position="1"/>
    </location>
</feature>
<dbReference type="InterPro" id="IPR009003">
    <property type="entry name" value="Peptidase_S1_PA"/>
</dbReference>
<evidence type="ECO:0000313" key="1">
    <source>
        <dbReference type="EMBL" id="GAJ06299.1"/>
    </source>
</evidence>
<proteinExistence type="predicted"/>
<comment type="caution">
    <text evidence="1">The sequence shown here is derived from an EMBL/GenBank/DDBJ whole genome shotgun (WGS) entry which is preliminary data.</text>
</comment>
<sequence>SRKTKGGVKTDIPCITVFVAKKKKLSELKPSEVIPTEIDGMVTDVIQAKFKALGCLPAKQKIKSGWVPGGDRTAKWRPAPGGVSVGHPDITAGTLGGWVYKEGKFYILSNNHVLANCNEAEIGDSIYQPGVYDGGTEADKIAELSDYVTLDFSGGNNEVDCAIAEALDPDDVDVQIADLTSKVKYITNAVLGMPTTKSGRTSGITEGPVDITNLTAEVSYPGGRVATFIHQIGIATDNYLAAGDSGSLMLQKVDGEPDT</sequence>
<name>X1TM03_9ZZZZ</name>
<gene>
    <name evidence="1" type="ORF">S12H4_43227</name>
</gene>